<dbReference type="EMBL" id="MU971356">
    <property type="protein sequence ID" value="KAK9238451.1"/>
    <property type="molecule type" value="Genomic_DNA"/>
</dbReference>
<reference evidence="2" key="1">
    <citation type="journal article" date="2024" name="Front. Bioeng. Biotechnol.">
        <title>Genome-scale model development and genomic sequencing of the oleaginous clade Lipomyces.</title>
        <authorList>
            <person name="Czajka J.J."/>
            <person name="Han Y."/>
            <person name="Kim J."/>
            <person name="Mondo S.J."/>
            <person name="Hofstad B.A."/>
            <person name="Robles A."/>
            <person name="Haridas S."/>
            <person name="Riley R."/>
            <person name="LaButti K."/>
            <person name="Pangilinan J."/>
            <person name="Andreopoulos W."/>
            <person name="Lipzen A."/>
            <person name="Yan J."/>
            <person name="Wang M."/>
            <person name="Ng V."/>
            <person name="Grigoriev I.V."/>
            <person name="Spatafora J.W."/>
            <person name="Magnuson J.K."/>
            <person name="Baker S.E."/>
            <person name="Pomraning K.R."/>
        </authorList>
    </citation>
    <scope>NUCLEOTIDE SEQUENCE [LARGE SCALE GENOMIC DNA]</scope>
    <source>
        <strain evidence="2">CBS 7786</strain>
    </source>
</reference>
<accession>A0ACC3T4A6</accession>
<evidence type="ECO:0000313" key="2">
    <source>
        <dbReference type="Proteomes" id="UP001433508"/>
    </source>
</evidence>
<protein>
    <submittedName>
        <fullName evidence="1">Uncharacterized protein</fullName>
    </submittedName>
</protein>
<gene>
    <name evidence="1" type="ORF">V1525DRAFT_358354</name>
</gene>
<dbReference type="Proteomes" id="UP001433508">
    <property type="component" value="Unassembled WGS sequence"/>
</dbReference>
<evidence type="ECO:0000313" key="1">
    <source>
        <dbReference type="EMBL" id="KAK9238451.1"/>
    </source>
</evidence>
<sequence length="1311" mass="139331">MVKLKEIPRTATFAWSPGAQLPFIATGTVAGAVDADFSSKSVLELWDLNLVDKSTNGFQLSSPVVSVGTDARFHDLIWGAVNTSHPNGIIAGAQENGTLVLWDPDALTKDPNSSPLLSSTQHTGAIKSLDFNTVQANLLASAGSKGEILVWDLDKPGSPLTPGTASSRLDEVESVAWNSSVAHILATGGNTGFTSIWDLKNKREVLHLFYPGSGGGGRRGVSSVVWHPDNSTKLITASEDDNAPVILMWDLRNANAPEKILSGHDKGILSLSWCKRDGDLLLSSGKDNRTLLWNPQSGDVLGEFPIATNWTFETRWYDRNPELFATASFDGKISVQSIQNANKPDQVAAAPKPEGNDFWNAPSYVDTQQPTFSLKQPPRWLRRPVGASFGFGGKLVSLQLDKSQTPATKSTVKINRFVIEPKSASETEKFKEALESQNLHSVAETKAESAPSDKDKHDWQVLLALYEKDPKQKIVDYLGYTSDKLEALVEKFEGLSTGEQPAVNGNSNEKSEESTRNEASDSMFGDSSAADAFLSSISPQPTLTNGATDTLTAPSGPFTIFNSETADSDKLITQALVLGNFSAAVDLCLKGDRLSDAFMLALSGDDECRKKVQQAYFGKNADGPSYIRVLSSIVGKNLSDLVANADIENWTEVVVALCTFATDAEFSSLIAELGERLSAARKSATAEKSLELRQSAALCFLAGSKLEKVIDIWIEELAEAEKEALKSATGEISPFGIHIQSLQDFIEKVTVFRNAVKYTDAGERSDGSDDWKLGPLYEAYREYANIVASQGFLDLAHKYLMLLPTQYPLASLEKERVAKAGTKSAATATAPEVTAQYASRYANAASTSLYNVPSTSVYGQVPAAPGAPVAPVAAATTKSAYAPAPNPYQPSVPTISAVPGPSSTYEPPSSRPYGHAYRSSVAIPAPLPPVASPPSIIQPQGTLAPPPSSGISGDNKDAAHWNDAPVFKSSSSSRKATPVVMNQPILSPFPGQQQPAAQATYAPAPSTSPSLGRPPTIPIGPPPVNAKAPQSVAAIPFQSPPVAKAAVGVQAPQVEFVSVGQPLAGVQATAPAVAASSIPPPPTQAAIHPPAPASKYAPLPSTTETARPPHSYAPPLQTQQPPQRPHNPYAPVAPPPAAAPPLPAPPLTSSFVPPPPPPTGANVAAIANVRGPSSIARTASPVPSVGAAAPSPAQAPKYPSGDRSHITGDATIIYEILDAEMKRIKQKVPPAVARQVNDAEKRLNILFDHLNNNDLLTEETIREMVILAKAVKARDFETAYAVQINLFTTRTDECGHWMVGVKRLIDVSRQC</sequence>
<proteinExistence type="predicted"/>
<name>A0ACC3T4A6_LIPKO</name>
<keyword evidence="2" id="KW-1185">Reference proteome</keyword>
<organism evidence="1 2">
    <name type="scientific">Lipomyces kononenkoae</name>
    <name type="common">Yeast</name>
    <dbReference type="NCBI Taxonomy" id="34357"/>
    <lineage>
        <taxon>Eukaryota</taxon>
        <taxon>Fungi</taxon>
        <taxon>Dikarya</taxon>
        <taxon>Ascomycota</taxon>
        <taxon>Saccharomycotina</taxon>
        <taxon>Lipomycetes</taxon>
        <taxon>Lipomycetales</taxon>
        <taxon>Lipomycetaceae</taxon>
        <taxon>Lipomyces</taxon>
    </lineage>
</organism>
<comment type="caution">
    <text evidence="1">The sequence shown here is derived from an EMBL/GenBank/DDBJ whole genome shotgun (WGS) entry which is preliminary data.</text>
</comment>